<accession>A0ABT6Q8M6</accession>
<dbReference type="Proteomes" id="UP001431775">
    <property type="component" value="Unassembled WGS sequence"/>
</dbReference>
<dbReference type="EMBL" id="JASBAN010000001">
    <property type="protein sequence ID" value="MDI2113255.1"/>
    <property type="molecule type" value="Genomic_DNA"/>
</dbReference>
<evidence type="ECO:0000313" key="2">
    <source>
        <dbReference type="Proteomes" id="UP001431775"/>
    </source>
</evidence>
<reference evidence="1" key="1">
    <citation type="submission" date="2023-05" db="EMBL/GenBank/DDBJ databases">
        <title>Whole genome sequence of Commensalibacter sp.</title>
        <authorList>
            <person name="Charoenyingcharoen P."/>
            <person name="Yukphan P."/>
        </authorList>
    </citation>
    <scope>NUCLEOTIDE SEQUENCE</scope>
    <source>
        <strain evidence="1">TBRC 10068</strain>
    </source>
</reference>
<organism evidence="1 2">
    <name type="scientific">Commensalibacter nepenthis</name>
    <dbReference type="NCBI Taxonomy" id="3043872"/>
    <lineage>
        <taxon>Bacteria</taxon>
        <taxon>Pseudomonadati</taxon>
        <taxon>Pseudomonadota</taxon>
        <taxon>Alphaproteobacteria</taxon>
        <taxon>Acetobacterales</taxon>
        <taxon>Acetobacteraceae</taxon>
    </lineage>
</organism>
<dbReference type="RefSeq" id="WP_281462868.1">
    <property type="nucleotide sequence ID" value="NZ_JASBAN010000001.1"/>
</dbReference>
<sequence length="69" mass="8215">MQNINTLNIFHWATSELSQDAFLAWLVSWADPQYKSINHDLYHCALQFIHSLIKKDHHLNIQTIEVKRQ</sequence>
<name>A0ABT6Q8M6_9PROT</name>
<comment type="caution">
    <text evidence="1">The sequence shown here is derived from an EMBL/GenBank/DDBJ whole genome shotgun (WGS) entry which is preliminary data.</text>
</comment>
<proteinExistence type="predicted"/>
<gene>
    <name evidence="1" type="ORF">QJV33_08205</name>
</gene>
<evidence type="ECO:0000313" key="1">
    <source>
        <dbReference type="EMBL" id="MDI2113255.1"/>
    </source>
</evidence>
<protein>
    <submittedName>
        <fullName evidence="1">Uncharacterized protein</fullName>
    </submittedName>
</protein>
<keyword evidence="2" id="KW-1185">Reference proteome</keyword>